<dbReference type="InterPro" id="IPR013830">
    <property type="entry name" value="SGNH_hydro"/>
</dbReference>
<evidence type="ECO:0000259" key="1">
    <source>
        <dbReference type="Pfam" id="PF13472"/>
    </source>
</evidence>
<organism evidence="2 3">
    <name type="scientific">Nakamurella multipartita (strain ATCC 700099 / DSM 44233 / CIP 104796 / JCM 9543 / NBRC 105858 / Y-104)</name>
    <name type="common">Microsphaera multipartita</name>
    <dbReference type="NCBI Taxonomy" id="479431"/>
    <lineage>
        <taxon>Bacteria</taxon>
        <taxon>Bacillati</taxon>
        <taxon>Actinomycetota</taxon>
        <taxon>Actinomycetes</taxon>
        <taxon>Nakamurellales</taxon>
        <taxon>Nakamurellaceae</taxon>
        <taxon>Nakamurella</taxon>
    </lineage>
</organism>
<dbReference type="HOGENOM" id="CLU_088196_2_0_11"/>
<dbReference type="Gene3D" id="3.40.50.1110">
    <property type="entry name" value="SGNH hydrolase"/>
    <property type="match status" value="1"/>
</dbReference>
<reference evidence="2 3" key="2">
    <citation type="journal article" date="2010" name="Stand. Genomic Sci.">
        <title>Complete genome sequence of Nakamurella multipartita type strain (Y-104).</title>
        <authorList>
            <person name="Tice H."/>
            <person name="Mayilraj S."/>
            <person name="Sims D."/>
            <person name="Lapidus A."/>
            <person name="Nolan M."/>
            <person name="Lucas S."/>
            <person name="Glavina Del Rio T."/>
            <person name="Copeland A."/>
            <person name="Cheng J.F."/>
            <person name="Meincke L."/>
            <person name="Bruce D."/>
            <person name="Goodwin L."/>
            <person name="Pitluck S."/>
            <person name="Ivanova N."/>
            <person name="Mavromatis K."/>
            <person name="Ovchinnikova G."/>
            <person name="Pati A."/>
            <person name="Chen A."/>
            <person name="Palaniappan K."/>
            <person name="Land M."/>
            <person name="Hauser L."/>
            <person name="Chang Y.J."/>
            <person name="Jeffries C.D."/>
            <person name="Detter J.C."/>
            <person name="Brettin T."/>
            <person name="Rohde M."/>
            <person name="Goker M."/>
            <person name="Bristow J."/>
            <person name="Eisen J.A."/>
            <person name="Markowitz V."/>
            <person name="Hugenholtz P."/>
            <person name="Kyrpides N.C."/>
            <person name="Klenk H.P."/>
            <person name="Chen F."/>
        </authorList>
    </citation>
    <scope>NUCLEOTIDE SEQUENCE [LARGE SCALE GENOMIC DNA]</scope>
    <source>
        <strain evidence="3">ATCC 700099 / DSM 44233 / CIP 104796 / JCM 9543 / NBRC 105858 / Y-104</strain>
    </source>
</reference>
<dbReference type="InterPro" id="IPR051532">
    <property type="entry name" value="Ester_Hydrolysis_Enzymes"/>
</dbReference>
<gene>
    <name evidence="2" type="ordered locus">Namu_3345</name>
</gene>
<dbReference type="InterPro" id="IPR036514">
    <property type="entry name" value="SGNH_hydro_sf"/>
</dbReference>
<feature type="domain" description="SGNH hydrolase-type esterase" evidence="1">
    <location>
        <begin position="9"/>
        <end position="184"/>
    </location>
</feature>
<proteinExistence type="predicted"/>
<dbReference type="OrthoDB" id="5196031at2"/>
<dbReference type="RefSeq" id="WP_015748539.1">
    <property type="nucleotide sequence ID" value="NC_013235.1"/>
</dbReference>
<keyword evidence="3" id="KW-1185">Reference proteome</keyword>
<dbReference type="Pfam" id="PF13472">
    <property type="entry name" value="Lipase_GDSL_2"/>
    <property type="match status" value="1"/>
</dbReference>
<dbReference type="PANTHER" id="PTHR30383">
    <property type="entry name" value="THIOESTERASE 1/PROTEASE 1/LYSOPHOSPHOLIPASE L1"/>
    <property type="match status" value="1"/>
</dbReference>
<dbReference type="KEGG" id="nml:Namu_3345"/>
<evidence type="ECO:0000313" key="2">
    <source>
        <dbReference type="EMBL" id="ACV79673.1"/>
    </source>
</evidence>
<dbReference type="Proteomes" id="UP000002218">
    <property type="component" value="Chromosome"/>
</dbReference>
<dbReference type="InParanoid" id="C8XDX0"/>
<sequence length="207" mass="22350">MGTDVRVCFVGDSFVAGVGDPDHLGWVGRLAADSHALGRPLTTYNLGVRRETTADVLARMNAECTARLPADCAAGVVLSLGVNDTTLLGGRTRVAGPYSVANLDMLMRQAHGARWPTLVVGPPAVDDEYQNDRIAGLDELFAALCQRRRVPYVSVQFDLRREATWRQEVRDGDGAHPGRAGYQILADLVRPAWESWLVGLAGGGPVW</sequence>
<evidence type="ECO:0000313" key="3">
    <source>
        <dbReference type="Proteomes" id="UP000002218"/>
    </source>
</evidence>
<accession>C8XDX0</accession>
<dbReference type="eggNOG" id="COG2755">
    <property type="taxonomic scope" value="Bacteria"/>
</dbReference>
<protein>
    <submittedName>
        <fullName evidence="2">Lipolytic protein G-D-S-L family</fullName>
    </submittedName>
</protein>
<dbReference type="STRING" id="479431.Namu_3345"/>
<dbReference type="EMBL" id="CP001737">
    <property type="protein sequence ID" value="ACV79673.1"/>
    <property type="molecule type" value="Genomic_DNA"/>
</dbReference>
<dbReference type="PANTHER" id="PTHR30383:SF5">
    <property type="entry name" value="SGNH HYDROLASE-TYPE ESTERASE DOMAIN-CONTAINING PROTEIN"/>
    <property type="match status" value="1"/>
</dbReference>
<dbReference type="AlphaFoldDB" id="C8XDX0"/>
<reference evidence="3" key="1">
    <citation type="submission" date="2009-09" db="EMBL/GenBank/DDBJ databases">
        <title>The complete genome of Nakamurella multipartita DSM 44233.</title>
        <authorList>
            <consortium name="US DOE Joint Genome Institute (JGI-PGF)"/>
            <person name="Lucas S."/>
            <person name="Copeland A."/>
            <person name="Lapidus A."/>
            <person name="Glavina del Rio T."/>
            <person name="Dalin E."/>
            <person name="Tice H."/>
            <person name="Bruce D."/>
            <person name="Goodwin L."/>
            <person name="Pitluck S."/>
            <person name="Kyrpides N."/>
            <person name="Mavromatis K."/>
            <person name="Ivanova N."/>
            <person name="Ovchinnikova G."/>
            <person name="Sims D."/>
            <person name="Meincke L."/>
            <person name="Brettin T."/>
            <person name="Detter J.C."/>
            <person name="Han C."/>
            <person name="Larimer F."/>
            <person name="Land M."/>
            <person name="Hauser L."/>
            <person name="Markowitz V."/>
            <person name="Cheng J.-F."/>
            <person name="Hugenholtz P."/>
            <person name="Woyke T."/>
            <person name="Wu D."/>
            <person name="Klenk H.-P."/>
            <person name="Eisen J.A."/>
        </authorList>
    </citation>
    <scope>NUCLEOTIDE SEQUENCE [LARGE SCALE GENOMIC DNA]</scope>
    <source>
        <strain evidence="3">ATCC 700099 / DSM 44233 / CIP 104796 / JCM 9543 / NBRC 105858 / Y-104</strain>
    </source>
</reference>
<dbReference type="GO" id="GO:0004622">
    <property type="term" value="F:phosphatidylcholine lysophospholipase activity"/>
    <property type="evidence" value="ECO:0007669"/>
    <property type="project" value="TreeGrafter"/>
</dbReference>
<name>C8XDX0_NAKMY</name>
<dbReference type="SUPFAM" id="SSF52266">
    <property type="entry name" value="SGNH hydrolase"/>
    <property type="match status" value="1"/>
</dbReference>